<organism evidence="2 3">
    <name type="scientific">Limobrevibacterium gyesilva</name>
    <dbReference type="NCBI Taxonomy" id="2991712"/>
    <lineage>
        <taxon>Bacteria</taxon>
        <taxon>Pseudomonadati</taxon>
        <taxon>Pseudomonadota</taxon>
        <taxon>Alphaproteobacteria</taxon>
        <taxon>Acetobacterales</taxon>
        <taxon>Acetobacteraceae</taxon>
        <taxon>Limobrevibacterium</taxon>
    </lineage>
</organism>
<keyword evidence="3" id="KW-1185">Reference proteome</keyword>
<dbReference type="Pfam" id="PF13413">
    <property type="entry name" value="HTH_25"/>
    <property type="match status" value="1"/>
</dbReference>
<reference evidence="2" key="2">
    <citation type="submission" date="2022-10" db="EMBL/GenBank/DDBJ databases">
        <authorList>
            <person name="Trinh H.N."/>
        </authorList>
    </citation>
    <scope>NUCLEOTIDE SEQUENCE</scope>
    <source>
        <strain evidence="2">RN2-1</strain>
    </source>
</reference>
<dbReference type="Proteomes" id="UP001165679">
    <property type="component" value="Unassembled WGS sequence"/>
</dbReference>
<evidence type="ECO:0000313" key="2">
    <source>
        <dbReference type="EMBL" id="MCW3472954.1"/>
    </source>
</evidence>
<reference evidence="2" key="1">
    <citation type="submission" date="2022-09" db="EMBL/GenBank/DDBJ databases">
        <title>Rhodovastum sp. nov. RN2-1 isolated from soil in Seongnam, South Korea.</title>
        <authorList>
            <person name="Le N.T."/>
        </authorList>
    </citation>
    <scope>NUCLEOTIDE SEQUENCE</scope>
    <source>
        <strain evidence="2">RN2-1</strain>
    </source>
</reference>
<evidence type="ECO:0000313" key="3">
    <source>
        <dbReference type="Proteomes" id="UP001165679"/>
    </source>
</evidence>
<evidence type="ECO:0000259" key="1">
    <source>
        <dbReference type="Pfam" id="PF13464"/>
    </source>
</evidence>
<accession>A0AA42CCY1</accession>
<dbReference type="InterPro" id="IPR010982">
    <property type="entry name" value="Lambda_DNA-bd_dom_sf"/>
</dbReference>
<dbReference type="SUPFAM" id="SSF47413">
    <property type="entry name" value="lambda repressor-like DNA-binding domains"/>
    <property type="match status" value="1"/>
</dbReference>
<dbReference type="EMBL" id="JAPDNT010000001">
    <property type="protein sequence ID" value="MCW3472954.1"/>
    <property type="molecule type" value="Genomic_DNA"/>
</dbReference>
<dbReference type="InterPro" id="IPR050400">
    <property type="entry name" value="Bact_Cytoskel_RodZ"/>
</dbReference>
<dbReference type="InterPro" id="IPR025194">
    <property type="entry name" value="RodZ-like_C"/>
</dbReference>
<sequence length="331" mass="33852">MSSADEGSAATASRVGADLRAARERLEWSLPAIAAQLRIRLPFLEAIEDGRIRDLPGNAYAVGFVRTYAQALGLDPDEVARRFRTEAADINRKTELAFPAPVPERGVPAGAVVLLGVVLAVGAYVGWYHASGNDRPASEPVQPVPPRLMALAEAPAPPPALPTHVAAAVETPAPAPAPSVSPSSAAAAVPAPGIVITPAPAAPPASPLAASPSGVGPGALPAPDGTRIVLRARADAWLQVRDRQGSVLLNRVMRNGETWPVPTKGQLLLTTGNAGGTEVLVDGIVTASLGNDGAVRRDLPLDPDLIRDGKLALPLASGQAGAKPLPAAKQP</sequence>
<dbReference type="PANTHER" id="PTHR34475:SF1">
    <property type="entry name" value="CYTOSKELETON PROTEIN RODZ"/>
    <property type="match status" value="1"/>
</dbReference>
<gene>
    <name evidence="2" type="ORF">OL599_00040</name>
</gene>
<dbReference type="PANTHER" id="PTHR34475">
    <property type="match status" value="1"/>
</dbReference>
<feature type="domain" description="Cytoskeleton protein RodZ-like C-terminal" evidence="1">
    <location>
        <begin position="229"/>
        <end position="297"/>
    </location>
</feature>
<proteinExistence type="predicted"/>
<dbReference type="Pfam" id="PF13464">
    <property type="entry name" value="RodZ_C"/>
    <property type="match status" value="1"/>
</dbReference>
<name>A0AA42CCY1_9PROT</name>
<dbReference type="GO" id="GO:0003677">
    <property type="term" value="F:DNA binding"/>
    <property type="evidence" value="ECO:0007669"/>
    <property type="project" value="InterPro"/>
</dbReference>
<protein>
    <submittedName>
        <fullName evidence="2">Helix-turn-helix domain-containing protein</fullName>
    </submittedName>
</protein>
<comment type="caution">
    <text evidence="2">The sequence shown here is derived from an EMBL/GenBank/DDBJ whole genome shotgun (WGS) entry which is preliminary data.</text>
</comment>
<dbReference type="RefSeq" id="WP_264711541.1">
    <property type="nucleotide sequence ID" value="NZ_JAPDNT010000001.1"/>
</dbReference>
<dbReference type="AlphaFoldDB" id="A0AA42CCY1"/>
<dbReference type="Gene3D" id="1.10.260.40">
    <property type="entry name" value="lambda repressor-like DNA-binding domains"/>
    <property type="match status" value="1"/>
</dbReference>